<accession>A0A0F9YDY6</accession>
<sequence>MTMLKKTITTRPQLFTVACITASSLILASSLAVAEEYDPSQQLNVTIAFGPGGGNDVLARTLIDILDKYDLYEGDIVATNRPGGSGAVGWGYLYGQQGNPHHISTTSGSFIATPLQADTPWDTLDFTHVALMAADDQVLVVNAESSITSFEEFVEYAQEEPLSVGGIGSVNNDFIVAQLLSVEAGYEYDYIPFNQQGELTTALLSNSIDAMVATPGSIIGLIEAGDFRALAFSADQVPEALEGVPSFEELGVADAAVPMPRGLILPPNVSDEARQWWIATIAEVVETPEWREYVEANFLTENVLMGDDFTDFLETSINNFRTILTETGAI</sequence>
<name>A0A0F9YDY6_9ZZZZ</name>
<dbReference type="CDD" id="cd07012">
    <property type="entry name" value="PBP2_Bug_TTT"/>
    <property type="match status" value="1"/>
</dbReference>
<dbReference type="PANTHER" id="PTHR42928:SF1">
    <property type="entry name" value="BLR4371 PROTEIN"/>
    <property type="match status" value="1"/>
</dbReference>
<dbReference type="Gene3D" id="3.40.190.150">
    <property type="entry name" value="Bordetella uptake gene, domain 1"/>
    <property type="match status" value="1"/>
</dbReference>
<proteinExistence type="predicted"/>
<gene>
    <name evidence="1" type="ORF">LCGC14_0029560</name>
</gene>
<dbReference type="Gene3D" id="3.40.190.10">
    <property type="entry name" value="Periplasmic binding protein-like II"/>
    <property type="match status" value="1"/>
</dbReference>
<dbReference type="InterPro" id="IPR042100">
    <property type="entry name" value="Bug_dom1"/>
</dbReference>
<reference evidence="1" key="1">
    <citation type="journal article" date="2015" name="Nature">
        <title>Complex archaea that bridge the gap between prokaryotes and eukaryotes.</title>
        <authorList>
            <person name="Spang A."/>
            <person name="Saw J.H."/>
            <person name="Jorgensen S.L."/>
            <person name="Zaremba-Niedzwiedzka K."/>
            <person name="Martijn J."/>
            <person name="Lind A.E."/>
            <person name="van Eijk R."/>
            <person name="Schleper C."/>
            <person name="Guy L."/>
            <person name="Ettema T.J."/>
        </authorList>
    </citation>
    <scope>NUCLEOTIDE SEQUENCE</scope>
</reference>
<dbReference type="SUPFAM" id="SSF53850">
    <property type="entry name" value="Periplasmic binding protein-like II"/>
    <property type="match status" value="1"/>
</dbReference>
<dbReference type="PIRSF" id="PIRSF017082">
    <property type="entry name" value="YflP"/>
    <property type="match status" value="1"/>
</dbReference>
<dbReference type="InterPro" id="IPR005064">
    <property type="entry name" value="BUG"/>
</dbReference>
<protein>
    <submittedName>
        <fullName evidence="1">Uncharacterized protein</fullName>
    </submittedName>
</protein>
<dbReference type="AlphaFoldDB" id="A0A0F9YDY6"/>
<dbReference type="Pfam" id="PF03401">
    <property type="entry name" value="TctC"/>
    <property type="match status" value="1"/>
</dbReference>
<dbReference type="EMBL" id="LAZR01000005">
    <property type="protein sequence ID" value="KKO10417.1"/>
    <property type="molecule type" value="Genomic_DNA"/>
</dbReference>
<dbReference type="PANTHER" id="PTHR42928">
    <property type="entry name" value="TRICARBOXYLATE-BINDING PROTEIN"/>
    <property type="match status" value="1"/>
</dbReference>
<comment type="caution">
    <text evidence="1">The sequence shown here is derived from an EMBL/GenBank/DDBJ whole genome shotgun (WGS) entry which is preliminary data.</text>
</comment>
<organism evidence="1">
    <name type="scientific">marine sediment metagenome</name>
    <dbReference type="NCBI Taxonomy" id="412755"/>
    <lineage>
        <taxon>unclassified sequences</taxon>
        <taxon>metagenomes</taxon>
        <taxon>ecological metagenomes</taxon>
    </lineage>
</organism>
<evidence type="ECO:0000313" key="1">
    <source>
        <dbReference type="EMBL" id="KKO10417.1"/>
    </source>
</evidence>